<gene>
    <name evidence="1" type="ORF">Syun_001106</name>
</gene>
<comment type="caution">
    <text evidence="1">The sequence shown here is derived from an EMBL/GenBank/DDBJ whole genome shotgun (WGS) entry which is preliminary data.</text>
</comment>
<accession>A0AAP0LDB3</accession>
<keyword evidence="2" id="KW-1185">Reference proteome</keyword>
<dbReference type="AlphaFoldDB" id="A0AAP0LDB3"/>
<proteinExistence type="predicted"/>
<sequence>MGKLKLDSEMQSATLNELKYFRDTVGLFGSRAAESGRKKHIRQSGGIYIVTRLQT</sequence>
<dbReference type="Proteomes" id="UP001420932">
    <property type="component" value="Unassembled WGS sequence"/>
</dbReference>
<evidence type="ECO:0000313" key="1">
    <source>
        <dbReference type="EMBL" id="KAK9168966.1"/>
    </source>
</evidence>
<protein>
    <submittedName>
        <fullName evidence="1">Uncharacterized protein</fullName>
    </submittedName>
</protein>
<reference evidence="1 2" key="1">
    <citation type="submission" date="2024-01" db="EMBL/GenBank/DDBJ databases">
        <title>Genome assemblies of Stephania.</title>
        <authorList>
            <person name="Yang L."/>
        </authorList>
    </citation>
    <scope>NUCLEOTIDE SEQUENCE [LARGE SCALE GENOMIC DNA]</scope>
    <source>
        <strain evidence="1">YNDBR</strain>
        <tissue evidence="1">Leaf</tissue>
    </source>
</reference>
<name>A0AAP0LDB3_9MAGN</name>
<evidence type="ECO:0000313" key="2">
    <source>
        <dbReference type="Proteomes" id="UP001420932"/>
    </source>
</evidence>
<organism evidence="1 2">
    <name type="scientific">Stephania yunnanensis</name>
    <dbReference type="NCBI Taxonomy" id="152371"/>
    <lineage>
        <taxon>Eukaryota</taxon>
        <taxon>Viridiplantae</taxon>
        <taxon>Streptophyta</taxon>
        <taxon>Embryophyta</taxon>
        <taxon>Tracheophyta</taxon>
        <taxon>Spermatophyta</taxon>
        <taxon>Magnoliopsida</taxon>
        <taxon>Ranunculales</taxon>
        <taxon>Menispermaceae</taxon>
        <taxon>Menispermoideae</taxon>
        <taxon>Cissampelideae</taxon>
        <taxon>Stephania</taxon>
    </lineage>
</organism>
<dbReference type="EMBL" id="JBBNAF010000001">
    <property type="protein sequence ID" value="KAK9168966.1"/>
    <property type="molecule type" value="Genomic_DNA"/>
</dbReference>